<dbReference type="Proteomes" id="UP001396334">
    <property type="component" value="Unassembled WGS sequence"/>
</dbReference>
<evidence type="ECO:0000256" key="1">
    <source>
        <dbReference type="SAM" id="MobiDB-lite"/>
    </source>
</evidence>
<name>A0ABR2S0F7_9ROSI</name>
<sequence>MSSTPLNAIRTAADPSNPLDPDRLSDQPDPPDPGHAPFLPSDDISSAMDTSGPVDMDLVHVAATSPLASNVVPPVPLSTPSYKDKLLVSGSSGSQPTAADFVDDEEVLMLEGDVSRYSVNGLISIQFSERVQVLAVKNLEMTVVIKLLGRRIGYHTLRTKLYIYGNRHKLFAFWT</sequence>
<organism evidence="2 3">
    <name type="scientific">Hibiscus sabdariffa</name>
    <name type="common">roselle</name>
    <dbReference type="NCBI Taxonomy" id="183260"/>
    <lineage>
        <taxon>Eukaryota</taxon>
        <taxon>Viridiplantae</taxon>
        <taxon>Streptophyta</taxon>
        <taxon>Embryophyta</taxon>
        <taxon>Tracheophyta</taxon>
        <taxon>Spermatophyta</taxon>
        <taxon>Magnoliopsida</taxon>
        <taxon>eudicotyledons</taxon>
        <taxon>Gunneridae</taxon>
        <taxon>Pentapetalae</taxon>
        <taxon>rosids</taxon>
        <taxon>malvids</taxon>
        <taxon>Malvales</taxon>
        <taxon>Malvaceae</taxon>
        <taxon>Malvoideae</taxon>
        <taxon>Hibiscus</taxon>
    </lineage>
</organism>
<feature type="region of interest" description="Disordered" evidence="1">
    <location>
        <begin position="1"/>
        <end position="52"/>
    </location>
</feature>
<proteinExistence type="predicted"/>
<evidence type="ECO:0000313" key="2">
    <source>
        <dbReference type="EMBL" id="KAK9018723.1"/>
    </source>
</evidence>
<comment type="caution">
    <text evidence="2">The sequence shown here is derived from an EMBL/GenBank/DDBJ whole genome shotgun (WGS) entry which is preliminary data.</text>
</comment>
<protein>
    <submittedName>
        <fullName evidence="2">Uncharacterized protein</fullName>
    </submittedName>
</protein>
<dbReference type="EMBL" id="JBBPBN010000018">
    <property type="protein sequence ID" value="KAK9018723.1"/>
    <property type="molecule type" value="Genomic_DNA"/>
</dbReference>
<keyword evidence="3" id="KW-1185">Reference proteome</keyword>
<gene>
    <name evidence="2" type="ORF">V6N11_033770</name>
</gene>
<reference evidence="2 3" key="1">
    <citation type="journal article" date="2024" name="G3 (Bethesda)">
        <title>Genome assembly of Hibiscus sabdariffa L. provides insights into metabolisms of medicinal natural products.</title>
        <authorList>
            <person name="Kim T."/>
        </authorList>
    </citation>
    <scope>NUCLEOTIDE SEQUENCE [LARGE SCALE GENOMIC DNA]</scope>
    <source>
        <strain evidence="2">TK-2024</strain>
        <tissue evidence="2">Old leaves</tissue>
    </source>
</reference>
<accession>A0ABR2S0F7</accession>
<evidence type="ECO:0000313" key="3">
    <source>
        <dbReference type="Proteomes" id="UP001396334"/>
    </source>
</evidence>